<gene>
    <name evidence="11" type="ORF">SeMB42_g04801</name>
</gene>
<dbReference type="Proteomes" id="UP000317494">
    <property type="component" value="Unassembled WGS sequence"/>
</dbReference>
<proteinExistence type="inferred from homology"/>
<evidence type="ECO:0000256" key="9">
    <source>
        <dbReference type="ARBA" id="ARBA00023136"/>
    </source>
</evidence>
<dbReference type="AlphaFoldDB" id="A0A507CVV0"/>
<keyword evidence="9 10" id="KW-0472">Membrane</keyword>
<dbReference type="HAMAP" id="MF_00422">
    <property type="entry name" value="SecE"/>
    <property type="match status" value="1"/>
</dbReference>
<comment type="subcellular location">
    <subcellularLocation>
        <location evidence="1">Endoplasmic reticulum membrane</location>
        <topology evidence="1">Single-pass membrane protein</topology>
    </subcellularLocation>
</comment>
<evidence type="ECO:0000256" key="8">
    <source>
        <dbReference type="ARBA" id="ARBA00023010"/>
    </source>
</evidence>
<dbReference type="Gene3D" id="1.20.5.820">
    <property type="entry name" value="Preprotein translocase SecE subunit"/>
    <property type="match status" value="1"/>
</dbReference>
<evidence type="ECO:0000256" key="7">
    <source>
        <dbReference type="ARBA" id="ARBA00022989"/>
    </source>
</evidence>
<keyword evidence="4 10" id="KW-0812">Transmembrane</keyword>
<dbReference type="SUPFAM" id="SSF103456">
    <property type="entry name" value="Preprotein translocase SecE subunit"/>
    <property type="match status" value="1"/>
</dbReference>
<dbReference type="STRING" id="286115.A0A507CVV0"/>
<dbReference type="PANTHER" id="PTHR12309">
    <property type="entry name" value="SEC61 GAMMA SUBUNIT"/>
    <property type="match status" value="1"/>
</dbReference>
<keyword evidence="5" id="KW-0256">Endoplasmic reticulum</keyword>
<dbReference type="InterPro" id="IPR001901">
    <property type="entry name" value="Translocase_SecE/Sec61-g"/>
</dbReference>
<dbReference type="VEuPathDB" id="FungiDB:SeMB42_g04801"/>
<evidence type="ECO:0000256" key="2">
    <source>
        <dbReference type="ARBA" id="ARBA00008274"/>
    </source>
</evidence>
<keyword evidence="6" id="KW-0653">Protein transport</keyword>
<dbReference type="GO" id="GO:0005789">
    <property type="term" value="C:endoplasmic reticulum membrane"/>
    <property type="evidence" value="ECO:0007669"/>
    <property type="project" value="UniProtKB-SubCell"/>
</dbReference>
<dbReference type="EMBL" id="QEAN01000205">
    <property type="protein sequence ID" value="TPX43248.1"/>
    <property type="molecule type" value="Genomic_DNA"/>
</dbReference>
<evidence type="ECO:0000256" key="5">
    <source>
        <dbReference type="ARBA" id="ARBA00022824"/>
    </source>
</evidence>
<comment type="caution">
    <text evidence="11">The sequence shown here is derived from an EMBL/GenBank/DDBJ whole genome shotgun (WGS) entry which is preliminary data.</text>
</comment>
<evidence type="ECO:0000256" key="4">
    <source>
        <dbReference type="ARBA" id="ARBA00022692"/>
    </source>
</evidence>
<evidence type="ECO:0000313" key="11">
    <source>
        <dbReference type="EMBL" id="TPX43248.1"/>
    </source>
</evidence>
<organism evidence="11 12">
    <name type="scientific">Synchytrium endobioticum</name>
    <dbReference type="NCBI Taxonomy" id="286115"/>
    <lineage>
        <taxon>Eukaryota</taxon>
        <taxon>Fungi</taxon>
        <taxon>Fungi incertae sedis</taxon>
        <taxon>Chytridiomycota</taxon>
        <taxon>Chytridiomycota incertae sedis</taxon>
        <taxon>Chytridiomycetes</taxon>
        <taxon>Synchytriales</taxon>
        <taxon>Synchytriaceae</taxon>
        <taxon>Synchytrium</taxon>
    </lineage>
</organism>
<dbReference type="GO" id="GO:0006605">
    <property type="term" value="P:protein targeting"/>
    <property type="evidence" value="ECO:0007669"/>
    <property type="project" value="InterPro"/>
</dbReference>
<dbReference type="GO" id="GO:0008320">
    <property type="term" value="F:protein transmembrane transporter activity"/>
    <property type="evidence" value="ECO:0007669"/>
    <property type="project" value="InterPro"/>
</dbReference>
<sequence length="107" mass="12166">MAADIRQHLDMAYLTECRLSAVASRILDCEQTQIRRMSDNLTELIEVPKEFFKDSIQLINRCTKPDRKEFIKISQAVGMGFLLMGFIGFIVKLVHIPINNIIVGGAR</sequence>
<accession>A0A507CVV0</accession>
<keyword evidence="7 10" id="KW-1133">Transmembrane helix</keyword>
<feature type="transmembrane region" description="Helical" evidence="10">
    <location>
        <begin position="76"/>
        <end position="98"/>
    </location>
</feature>
<protein>
    <recommendedName>
        <fullName evidence="13">Protein translocase SEC61 complex gamma subunit, archaeal and eukaryotic</fullName>
    </recommendedName>
</protein>
<dbReference type="InterPro" id="IPR008158">
    <property type="entry name" value="Translocase_Sec61-g"/>
</dbReference>
<comment type="similarity">
    <text evidence="2">Belongs to the SecE/SEC61-gamma family.</text>
</comment>
<evidence type="ECO:0008006" key="13">
    <source>
        <dbReference type="Google" id="ProtNLM"/>
    </source>
</evidence>
<evidence type="ECO:0000256" key="3">
    <source>
        <dbReference type="ARBA" id="ARBA00022448"/>
    </source>
</evidence>
<evidence type="ECO:0000256" key="6">
    <source>
        <dbReference type="ARBA" id="ARBA00022927"/>
    </source>
</evidence>
<evidence type="ECO:0000313" key="12">
    <source>
        <dbReference type="Proteomes" id="UP000317494"/>
    </source>
</evidence>
<keyword evidence="12" id="KW-1185">Reference proteome</keyword>
<evidence type="ECO:0000256" key="1">
    <source>
        <dbReference type="ARBA" id="ARBA00004389"/>
    </source>
</evidence>
<keyword evidence="3" id="KW-0813">Transport</keyword>
<dbReference type="GO" id="GO:0006886">
    <property type="term" value="P:intracellular protein transport"/>
    <property type="evidence" value="ECO:0007669"/>
    <property type="project" value="InterPro"/>
</dbReference>
<dbReference type="Pfam" id="PF00584">
    <property type="entry name" value="SecE"/>
    <property type="match status" value="1"/>
</dbReference>
<dbReference type="FunFam" id="1.20.5.820:FF:000001">
    <property type="entry name" value="Transport protein Sec61 subunit gamma"/>
    <property type="match status" value="1"/>
</dbReference>
<keyword evidence="8" id="KW-0811">Translocation</keyword>
<evidence type="ECO:0000256" key="10">
    <source>
        <dbReference type="SAM" id="Phobius"/>
    </source>
</evidence>
<reference evidence="11 12" key="1">
    <citation type="journal article" date="2019" name="Sci. Rep.">
        <title>Comparative genomics of chytrid fungi reveal insights into the obligate biotrophic and pathogenic lifestyle of Synchytrium endobioticum.</title>
        <authorList>
            <person name="van de Vossenberg B.T.L.H."/>
            <person name="Warris S."/>
            <person name="Nguyen H.D.T."/>
            <person name="van Gent-Pelzer M.P.E."/>
            <person name="Joly D.L."/>
            <person name="van de Geest H.C."/>
            <person name="Bonants P.J.M."/>
            <person name="Smith D.S."/>
            <person name="Levesque C.A."/>
            <person name="van der Lee T.A.J."/>
        </authorList>
    </citation>
    <scope>NUCLEOTIDE SEQUENCE [LARGE SCALE GENOMIC DNA]</scope>
    <source>
        <strain evidence="11 12">MB42</strain>
    </source>
</reference>
<dbReference type="InterPro" id="IPR023391">
    <property type="entry name" value="Prot_translocase_SecE_dom_sf"/>
</dbReference>
<dbReference type="NCBIfam" id="TIGR00327">
    <property type="entry name" value="secE_euk_arch"/>
    <property type="match status" value="1"/>
</dbReference>
<name>A0A507CVV0_9FUNG</name>